<sequence length="111" mass="12203">MQGSHLYIGGAAPSWPFGPWTARSAWTERRVREEAGSLRGGGARAAEHERPRSRPSPLQTQEPGSGRAEPPPPGVKIEPRHGERLPSPHLFHARYLACGISFVRDTHARIP</sequence>
<comment type="caution">
    <text evidence="2">The sequence shown here is derived from an EMBL/GenBank/DDBJ whole genome shotgun (WGS) entry which is preliminary data.</text>
</comment>
<organism evidence="2 3">
    <name type="scientific">Rousettus aegyptiacus</name>
    <name type="common">Egyptian fruit bat</name>
    <name type="synonym">Pteropus aegyptiacus</name>
    <dbReference type="NCBI Taxonomy" id="9407"/>
    <lineage>
        <taxon>Eukaryota</taxon>
        <taxon>Metazoa</taxon>
        <taxon>Chordata</taxon>
        <taxon>Craniata</taxon>
        <taxon>Vertebrata</taxon>
        <taxon>Euteleostomi</taxon>
        <taxon>Mammalia</taxon>
        <taxon>Eutheria</taxon>
        <taxon>Laurasiatheria</taxon>
        <taxon>Chiroptera</taxon>
        <taxon>Yinpterochiroptera</taxon>
        <taxon>Pteropodoidea</taxon>
        <taxon>Pteropodidae</taxon>
        <taxon>Rousettinae</taxon>
        <taxon>Rousettus</taxon>
    </lineage>
</organism>
<dbReference type="EMBL" id="JACASE010000007">
    <property type="protein sequence ID" value="KAF6446149.1"/>
    <property type="molecule type" value="Genomic_DNA"/>
</dbReference>
<accession>A0A7J8FFJ1</accession>
<proteinExistence type="predicted"/>
<keyword evidence="3" id="KW-1185">Reference proteome</keyword>
<feature type="compositionally biased region" description="Basic and acidic residues" evidence="1">
    <location>
        <begin position="77"/>
        <end position="86"/>
    </location>
</feature>
<feature type="region of interest" description="Disordered" evidence="1">
    <location>
        <begin position="31"/>
        <end position="86"/>
    </location>
</feature>
<evidence type="ECO:0000313" key="2">
    <source>
        <dbReference type="EMBL" id="KAF6446149.1"/>
    </source>
</evidence>
<dbReference type="AlphaFoldDB" id="A0A7J8FFJ1"/>
<dbReference type="Proteomes" id="UP000593571">
    <property type="component" value="Unassembled WGS sequence"/>
</dbReference>
<evidence type="ECO:0000313" key="3">
    <source>
        <dbReference type="Proteomes" id="UP000593571"/>
    </source>
</evidence>
<reference evidence="2 3" key="1">
    <citation type="journal article" date="2020" name="Nature">
        <title>Six reference-quality genomes reveal evolution of bat adaptations.</title>
        <authorList>
            <person name="Jebb D."/>
            <person name="Huang Z."/>
            <person name="Pippel M."/>
            <person name="Hughes G.M."/>
            <person name="Lavrichenko K."/>
            <person name="Devanna P."/>
            <person name="Winkler S."/>
            <person name="Jermiin L.S."/>
            <person name="Skirmuntt E.C."/>
            <person name="Katzourakis A."/>
            <person name="Burkitt-Gray L."/>
            <person name="Ray D.A."/>
            <person name="Sullivan K.A.M."/>
            <person name="Roscito J.G."/>
            <person name="Kirilenko B.M."/>
            <person name="Davalos L.M."/>
            <person name="Corthals A.P."/>
            <person name="Power M.L."/>
            <person name="Jones G."/>
            <person name="Ransome R.D."/>
            <person name="Dechmann D.K.N."/>
            <person name="Locatelli A.G."/>
            <person name="Puechmaille S.J."/>
            <person name="Fedrigo O."/>
            <person name="Jarvis E.D."/>
            <person name="Hiller M."/>
            <person name="Vernes S.C."/>
            <person name="Myers E.W."/>
            <person name="Teeling E.C."/>
        </authorList>
    </citation>
    <scope>NUCLEOTIDE SEQUENCE [LARGE SCALE GENOMIC DNA]</scope>
    <source>
        <strain evidence="2">MRouAeg1</strain>
        <tissue evidence="2">Muscle</tissue>
    </source>
</reference>
<name>A0A7J8FFJ1_ROUAE</name>
<evidence type="ECO:0000256" key="1">
    <source>
        <dbReference type="SAM" id="MobiDB-lite"/>
    </source>
</evidence>
<gene>
    <name evidence="2" type="ORF">HJG63_002094</name>
</gene>
<protein>
    <submittedName>
        <fullName evidence="2">Uncharacterized protein</fullName>
    </submittedName>
</protein>